<evidence type="ECO:0000259" key="2">
    <source>
        <dbReference type="Pfam" id="PF00248"/>
    </source>
</evidence>
<reference evidence="4" key="1">
    <citation type="journal article" date="2019" name="Int. J. Syst. Evol. Microbiol.">
        <title>The Global Catalogue of Microorganisms (GCM) 10K type strain sequencing project: providing services to taxonomists for standard genome sequencing and annotation.</title>
        <authorList>
            <consortium name="The Broad Institute Genomics Platform"/>
            <consortium name="The Broad Institute Genome Sequencing Center for Infectious Disease"/>
            <person name="Wu L."/>
            <person name="Ma J."/>
        </authorList>
    </citation>
    <scope>NUCLEOTIDE SEQUENCE [LARGE SCALE GENOMIC DNA]</scope>
    <source>
        <strain evidence="4">KCTC 22280</strain>
    </source>
</reference>
<dbReference type="SUPFAM" id="SSF51430">
    <property type="entry name" value="NAD(P)-linked oxidoreductase"/>
    <property type="match status" value="1"/>
</dbReference>
<evidence type="ECO:0000313" key="3">
    <source>
        <dbReference type="EMBL" id="GGY58825.1"/>
    </source>
</evidence>
<dbReference type="InterPro" id="IPR053135">
    <property type="entry name" value="AKR2_Oxidoreductase"/>
</dbReference>
<feature type="signal peptide" evidence="1">
    <location>
        <begin position="1"/>
        <end position="32"/>
    </location>
</feature>
<dbReference type="Proteomes" id="UP000601597">
    <property type="component" value="Unassembled WGS sequence"/>
</dbReference>
<dbReference type="CDD" id="cd19095">
    <property type="entry name" value="AKR_PA4992-like"/>
    <property type="match status" value="1"/>
</dbReference>
<dbReference type="Gene3D" id="3.20.20.100">
    <property type="entry name" value="NADP-dependent oxidoreductase domain"/>
    <property type="match status" value="1"/>
</dbReference>
<dbReference type="PANTHER" id="PTHR43312:SF1">
    <property type="entry name" value="NADP-DEPENDENT OXIDOREDUCTASE DOMAIN-CONTAINING PROTEIN"/>
    <property type="match status" value="1"/>
</dbReference>
<name>A0ABQ3AKL1_9GAMM</name>
<dbReference type="PANTHER" id="PTHR43312">
    <property type="entry name" value="D-THREO-ALDOSE 1-DEHYDROGENASE"/>
    <property type="match status" value="1"/>
</dbReference>
<comment type="caution">
    <text evidence="3">The sequence shown here is derived from an EMBL/GenBank/DDBJ whole genome shotgun (WGS) entry which is preliminary data.</text>
</comment>
<organism evidence="3 4">
    <name type="scientific">Marinobacter zhanjiangensis</name>
    <dbReference type="NCBI Taxonomy" id="578215"/>
    <lineage>
        <taxon>Bacteria</taxon>
        <taxon>Pseudomonadati</taxon>
        <taxon>Pseudomonadota</taxon>
        <taxon>Gammaproteobacteria</taxon>
        <taxon>Pseudomonadales</taxon>
        <taxon>Marinobacteraceae</taxon>
        <taxon>Marinobacter</taxon>
    </lineage>
</organism>
<dbReference type="RefSeq" id="WP_189571311.1">
    <property type="nucleotide sequence ID" value="NZ_BMXV01000001.1"/>
</dbReference>
<dbReference type="EMBL" id="BMXV01000001">
    <property type="protein sequence ID" value="GGY58825.1"/>
    <property type="molecule type" value="Genomic_DNA"/>
</dbReference>
<dbReference type="PROSITE" id="PS51318">
    <property type="entry name" value="TAT"/>
    <property type="match status" value="1"/>
</dbReference>
<dbReference type="InterPro" id="IPR006311">
    <property type="entry name" value="TAT_signal"/>
</dbReference>
<accession>A0ABQ3AKL1</accession>
<gene>
    <name evidence="3" type="ORF">GCM10007071_01210</name>
</gene>
<dbReference type="InterPro" id="IPR036812">
    <property type="entry name" value="NAD(P)_OxRdtase_dom_sf"/>
</dbReference>
<dbReference type="InterPro" id="IPR023210">
    <property type="entry name" value="NADP_OxRdtase_dom"/>
</dbReference>
<keyword evidence="4" id="KW-1185">Reference proteome</keyword>
<proteinExistence type="predicted"/>
<protein>
    <submittedName>
        <fullName evidence="3">Oxidoreductase</fullName>
    </submittedName>
</protein>
<evidence type="ECO:0000313" key="4">
    <source>
        <dbReference type="Proteomes" id="UP000601597"/>
    </source>
</evidence>
<feature type="domain" description="NADP-dependent oxidoreductase" evidence="2">
    <location>
        <begin position="52"/>
        <end position="298"/>
    </location>
</feature>
<keyword evidence="1" id="KW-0732">Signal</keyword>
<evidence type="ECO:0000256" key="1">
    <source>
        <dbReference type="SAM" id="SignalP"/>
    </source>
</evidence>
<sequence>MADQWSLQRRRLLQGLAAGAGLSALPFSLARAQDSGPLTRPLPTADITLPTVGLGTWITFNVGNNQRLLDNCADVMAAFFEGGGAMIDSSPMYGSSQNTVGYGLDKLNAREQVFSADKIWTRDADQGRQQSRESAELWQVDRFDLLQVHNLVSWRAHMDTLRAMRDDGAVRTIGITTSHGRRHREVERIMDSEPIDFVQLTYNPVDREAEDRLLPLAREKGIGVIVNRPFRRGALTERLASEPLPDWAGEVGAESWAQLILKFILSHPAVTCAIPATTRVDHVRENLAAASQPLPDQALRARIADTIRAL</sequence>
<dbReference type="Pfam" id="PF00248">
    <property type="entry name" value="Aldo_ket_red"/>
    <property type="match status" value="1"/>
</dbReference>
<feature type="chain" id="PRO_5046730562" evidence="1">
    <location>
        <begin position="33"/>
        <end position="310"/>
    </location>
</feature>